<keyword evidence="5 7" id="KW-1133">Transmembrane helix</keyword>
<evidence type="ECO:0000313" key="10">
    <source>
        <dbReference type="EMBL" id="MBO8458065.1"/>
    </source>
</evidence>
<keyword evidence="4 7" id="KW-0812">Transmembrane</keyword>
<dbReference type="Proteomes" id="UP000823638">
    <property type="component" value="Unassembled WGS sequence"/>
</dbReference>
<dbReference type="InterPro" id="IPR003838">
    <property type="entry name" value="ABC3_permease_C"/>
</dbReference>
<evidence type="ECO:0000256" key="5">
    <source>
        <dbReference type="ARBA" id="ARBA00022989"/>
    </source>
</evidence>
<feature type="domain" description="ABC3 transporter permease C-terminal" evidence="8">
    <location>
        <begin position="279"/>
        <end position="425"/>
    </location>
</feature>
<feature type="transmembrane region" description="Helical" evidence="7">
    <location>
        <begin position="28"/>
        <end position="48"/>
    </location>
</feature>
<protein>
    <submittedName>
        <fullName evidence="10">ABC transporter permease</fullName>
    </submittedName>
</protein>
<dbReference type="InterPro" id="IPR025857">
    <property type="entry name" value="MacB_PCD"/>
</dbReference>
<dbReference type="EMBL" id="JADIMM010000085">
    <property type="protein sequence ID" value="MBO8458065.1"/>
    <property type="molecule type" value="Genomic_DNA"/>
</dbReference>
<dbReference type="AlphaFoldDB" id="A0A9D9HQE4"/>
<dbReference type="PANTHER" id="PTHR30489:SF0">
    <property type="entry name" value="LIPOPROTEIN-RELEASING SYSTEM TRANSMEMBRANE PROTEIN LOLE"/>
    <property type="match status" value="1"/>
</dbReference>
<organism evidence="10 11">
    <name type="scientific">Candidatus Gallitreponema excrementavium</name>
    <dbReference type="NCBI Taxonomy" id="2840840"/>
    <lineage>
        <taxon>Bacteria</taxon>
        <taxon>Pseudomonadati</taxon>
        <taxon>Spirochaetota</taxon>
        <taxon>Spirochaetia</taxon>
        <taxon>Spirochaetales</taxon>
        <taxon>Candidatus Gallitreponema</taxon>
    </lineage>
</organism>
<evidence type="ECO:0000256" key="2">
    <source>
        <dbReference type="ARBA" id="ARBA00005236"/>
    </source>
</evidence>
<reference evidence="10" key="1">
    <citation type="submission" date="2020-10" db="EMBL/GenBank/DDBJ databases">
        <authorList>
            <person name="Gilroy R."/>
        </authorList>
    </citation>
    <scope>NUCLEOTIDE SEQUENCE</scope>
    <source>
        <strain evidence="10">10532</strain>
    </source>
</reference>
<sequence>MIKLRWILFISKRFATVDTKGRSAVTNYLSVFGIGFGVMTLIIIMGVMNGFQSGFINSILEVNSSHIRIEKSGNKPDEDILGLPGKINEIVSVLPVLETQTLIEGGIRKKQQGIVLRAVPEFPLTIDKGLASAVTVPRGDFDLATENSIVLGSELASYLGVAIGDKITILALTGGTGTDLFPDNCEFTLSGVFKSGYYEIDSSFAFINLKDAVNLFYGGNSNTIYPFVYNIKLKDKNNDLKVLSVLKSLETNECKIQSWREYNRVFFGALKIEKNMMLILVFIIFVVVSVNIFHGMRRSIYDRREESGVLRALGASPYELRLIFLLNGILTGITGTFIGLVLGLLVGNNIAYVFHMAESVVNGIMYFLNMLLSGTSDGMNSFKIFNPVYFYMTDVHVVFYYKEILLISMFGIGSALVAALRASRDLLGLKAVEVLQYE</sequence>
<dbReference type="PANTHER" id="PTHR30489">
    <property type="entry name" value="LIPOPROTEIN-RELEASING SYSTEM TRANSMEMBRANE PROTEIN LOLE"/>
    <property type="match status" value="1"/>
</dbReference>
<reference evidence="10" key="2">
    <citation type="journal article" date="2021" name="PeerJ">
        <title>Extensive microbial diversity within the chicken gut microbiome revealed by metagenomics and culture.</title>
        <authorList>
            <person name="Gilroy R."/>
            <person name="Ravi A."/>
            <person name="Getino M."/>
            <person name="Pursley I."/>
            <person name="Horton D.L."/>
            <person name="Alikhan N.F."/>
            <person name="Baker D."/>
            <person name="Gharbi K."/>
            <person name="Hall N."/>
            <person name="Watson M."/>
            <person name="Adriaenssens E.M."/>
            <person name="Foster-Nyarko E."/>
            <person name="Jarju S."/>
            <person name="Secka A."/>
            <person name="Antonio M."/>
            <person name="Oren A."/>
            <person name="Chaudhuri R.R."/>
            <person name="La Ragione R."/>
            <person name="Hildebrand F."/>
            <person name="Pallen M.J."/>
        </authorList>
    </citation>
    <scope>NUCLEOTIDE SEQUENCE</scope>
    <source>
        <strain evidence="10">10532</strain>
    </source>
</reference>
<name>A0A9D9HQE4_9SPIR</name>
<evidence type="ECO:0000256" key="1">
    <source>
        <dbReference type="ARBA" id="ARBA00004651"/>
    </source>
</evidence>
<proteinExistence type="inferred from homology"/>
<dbReference type="GO" id="GO:0044874">
    <property type="term" value="P:lipoprotein localization to outer membrane"/>
    <property type="evidence" value="ECO:0007669"/>
    <property type="project" value="TreeGrafter"/>
</dbReference>
<feature type="transmembrane region" description="Helical" evidence="7">
    <location>
        <begin position="322"/>
        <end position="345"/>
    </location>
</feature>
<feature type="transmembrane region" description="Helical" evidence="7">
    <location>
        <begin position="276"/>
        <end position="294"/>
    </location>
</feature>
<comment type="subcellular location">
    <subcellularLocation>
        <location evidence="1">Cell membrane</location>
        <topology evidence="1">Multi-pass membrane protein</topology>
    </subcellularLocation>
</comment>
<dbReference type="GO" id="GO:0098797">
    <property type="term" value="C:plasma membrane protein complex"/>
    <property type="evidence" value="ECO:0007669"/>
    <property type="project" value="TreeGrafter"/>
</dbReference>
<feature type="domain" description="MacB-like periplasmic core" evidence="9">
    <location>
        <begin position="29"/>
        <end position="222"/>
    </location>
</feature>
<keyword evidence="6 7" id="KW-0472">Membrane</keyword>
<gene>
    <name evidence="10" type="ORF">IAA81_07540</name>
</gene>
<dbReference type="Pfam" id="PF12704">
    <property type="entry name" value="MacB_PCD"/>
    <property type="match status" value="1"/>
</dbReference>
<evidence type="ECO:0000256" key="6">
    <source>
        <dbReference type="ARBA" id="ARBA00023136"/>
    </source>
</evidence>
<keyword evidence="3" id="KW-1003">Cell membrane</keyword>
<evidence type="ECO:0000256" key="3">
    <source>
        <dbReference type="ARBA" id="ARBA00022475"/>
    </source>
</evidence>
<evidence type="ECO:0000259" key="9">
    <source>
        <dbReference type="Pfam" id="PF12704"/>
    </source>
</evidence>
<accession>A0A9D9HQE4</accession>
<dbReference type="Pfam" id="PF02687">
    <property type="entry name" value="FtsX"/>
    <property type="match status" value="1"/>
</dbReference>
<dbReference type="InterPro" id="IPR051447">
    <property type="entry name" value="Lipoprotein-release_system"/>
</dbReference>
<feature type="transmembrane region" description="Helical" evidence="7">
    <location>
        <begin position="352"/>
        <end position="372"/>
    </location>
</feature>
<evidence type="ECO:0000313" key="11">
    <source>
        <dbReference type="Proteomes" id="UP000823638"/>
    </source>
</evidence>
<feature type="transmembrane region" description="Helical" evidence="7">
    <location>
        <begin position="399"/>
        <end position="420"/>
    </location>
</feature>
<comment type="similarity">
    <text evidence="2">Belongs to the ABC-4 integral membrane protein family. LolC/E subfamily.</text>
</comment>
<comment type="caution">
    <text evidence="10">The sequence shown here is derived from an EMBL/GenBank/DDBJ whole genome shotgun (WGS) entry which is preliminary data.</text>
</comment>
<evidence type="ECO:0000256" key="4">
    <source>
        <dbReference type="ARBA" id="ARBA00022692"/>
    </source>
</evidence>
<evidence type="ECO:0000256" key="7">
    <source>
        <dbReference type="SAM" id="Phobius"/>
    </source>
</evidence>
<evidence type="ECO:0000259" key="8">
    <source>
        <dbReference type="Pfam" id="PF02687"/>
    </source>
</evidence>